<comment type="similarity">
    <text evidence="2">Belongs to the PHD-associated homeobox family.</text>
</comment>
<evidence type="ECO:0000313" key="17">
    <source>
        <dbReference type="EMBL" id="KAF5203357.1"/>
    </source>
</evidence>
<keyword evidence="6" id="KW-0805">Transcription regulation</keyword>
<feature type="compositionally biased region" description="Polar residues" evidence="14">
    <location>
        <begin position="302"/>
        <end position="319"/>
    </location>
</feature>
<dbReference type="SMART" id="SM00249">
    <property type="entry name" value="PHD"/>
    <property type="match status" value="1"/>
</dbReference>
<feature type="compositionally biased region" description="Basic and acidic residues" evidence="14">
    <location>
        <begin position="394"/>
        <end position="403"/>
    </location>
</feature>
<dbReference type="Gene3D" id="1.10.10.60">
    <property type="entry name" value="Homeodomain-like"/>
    <property type="match status" value="1"/>
</dbReference>
<keyword evidence="10 11" id="KW-0539">Nucleus</keyword>
<dbReference type="InterPro" id="IPR001965">
    <property type="entry name" value="Znf_PHD"/>
</dbReference>
<dbReference type="GO" id="GO:0045814">
    <property type="term" value="P:negative regulation of gene expression, epigenetic"/>
    <property type="evidence" value="ECO:0007669"/>
    <property type="project" value="TreeGrafter"/>
</dbReference>
<feature type="compositionally biased region" description="Polar residues" evidence="14">
    <location>
        <begin position="637"/>
        <end position="653"/>
    </location>
</feature>
<feature type="compositionally biased region" description="Low complexity" evidence="14">
    <location>
        <begin position="259"/>
        <end position="270"/>
    </location>
</feature>
<dbReference type="FunFam" id="3.30.40.10:FF:000270">
    <property type="entry name" value="pathogenesis-related homeodomain protein-like"/>
    <property type="match status" value="1"/>
</dbReference>
<feature type="compositionally biased region" description="Acidic residues" evidence="14">
    <location>
        <begin position="169"/>
        <end position="180"/>
    </location>
</feature>
<organism evidence="17 18">
    <name type="scientific">Thalictrum thalictroides</name>
    <name type="common">Rue-anemone</name>
    <name type="synonym">Anemone thalictroides</name>
    <dbReference type="NCBI Taxonomy" id="46969"/>
    <lineage>
        <taxon>Eukaryota</taxon>
        <taxon>Viridiplantae</taxon>
        <taxon>Streptophyta</taxon>
        <taxon>Embryophyta</taxon>
        <taxon>Tracheophyta</taxon>
        <taxon>Spermatophyta</taxon>
        <taxon>Magnoliopsida</taxon>
        <taxon>Ranunculales</taxon>
        <taxon>Ranunculaceae</taxon>
        <taxon>Thalictroideae</taxon>
        <taxon>Thalictrum</taxon>
    </lineage>
</organism>
<comment type="caution">
    <text evidence="17">The sequence shown here is derived from an EMBL/GenBank/DDBJ whole genome shotgun (WGS) entry which is preliminary data.</text>
</comment>
<dbReference type="CDD" id="cd00086">
    <property type="entry name" value="homeodomain"/>
    <property type="match status" value="1"/>
</dbReference>
<dbReference type="Pfam" id="PF00046">
    <property type="entry name" value="Homeodomain"/>
    <property type="match status" value="1"/>
</dbReference>
<dbReference type="CDD" id="cd15504">
    <property type="entry name" value="PHD_PRHA_like"/>
    <property type="match status" value="1"/>
</dbReference>
<dbReference type="InterPro" id="IPR019787">
    <property type="entry name" value="Znf_PHD-finger"/>
</dbReference>
<dbReference type="PROSITE" id="PS50071">
    <property type="entry name" value="HOMEOBOX_2"/>
    <property type="match status" value="1"/>
</dbReference>
<dbReference type="GO" id="GO:0005634">
    <property type="term" value="C:nucleus"/>
    <property type="evidence" value="ECO:0007669"/>
    <property type="project" value="UniProtKB-SubCell"/>
</dbReference>
<evidence type="ECO:0000256" key="8">
    <source>
        <dbReference type="ARBA" id="ARBA00023155"/>
    </source>
</evidence>
<evidence type="ECO:0000256" key="7">
    <source>
        <dbReference type="ARBA" id="ARBA00023125"/>
    </source>
</evidence>
<keyword evidence="8 11" id="KW-0371">Homeobox</keyword>
<evidence type="ECO:0000256" key="9">
    <source>
        <dbReference type="ARBA" id="ARBA00023163"/>
    </source>
</evidence>
<feature type="compositionally biased region" description="Acidic residues" evidence="14">
    <location>
        <begin position="236"/>
        <end position="254"/>
    </location>
</feature>
<dbReference type="PROSITE" id="PS01359">
    <property type="entry name" value="ZF_PHD_1"/>
    <property type="match status" value="1"/>
</dbReference>
<dbReference type="Pfam" id="PF00628">
    <property type="entry name" value="PHD"/>
    <property type="match status" value="1"/>
</dbReference>
<dbReference type="GO" id="GO:0006355">
    <property type="term" value="P:regulation of DNA-templated transcription"/>
    <property type="evidence" value="ECO:0007669"/>
    <property type="project" value="UniProtKB-ARBA"/>
</dbReference>
<keyword evidence="3" id="KW-0479">Metal-binding</keyword>
<dbReference type="GO" id="GO:0008270">
    <property type="term" value="F:zinc ion binding"/>
    <property type="evidence" value="ECO:0007669"/>
    <property type="project" value="UniProtKB-KW"/>
</dbReference>
<dbReference type="EMBL" id="JABWDY010006926">
    <property type="protein sequence ID" value="KAF5203357.1"/>
    <property type="molecule type" value="Genomic_DNA"/>
</dbReference>
<dbReference type="GO" id="GO:0043565">
    <property type="term" value="F:sequence-specific DNA binding"/>
    <property type="evidence" value="ECO:0007669"/>
    <property type="project" value="UniProtKB-ARBA"/>
</dbReference>
<feature type="DNA-binding region" description="Homeobox" evidence="11">
    <location>
        <begin position="440"/>
        <end position="499"/>
    </location>
</feature>
<reference evidence="17 18" key="1">
    <citation type="submission" date="2020-06" db="EMBL/GenBank/DDBJ databases">
        <title>Transcriptomic and genomic resources for Thalictrum thalictroides and T. hernandezii: Facilitating candidate gene discovery in an emerging model plant lineage.</title>
        <authorList>
            <person name="Arias T."/>
            <person name="Riano-Pachon D.M."/>
            <person name="Di Stilio V.S."/>
        </authorList>
    </citation>
    <scope>NUCLEOTIDE SEQUENCE [LARGE SCALE GENOMIC DNA]</scope>
    <source>
        <strain evidence="18">cv. WT478/WT964</strain>
        <tissue evidence="17">Leaves</tissue>
    </source>
</reference>
<dbReference type="OrthoDB" id="1903104at2759"/>
<feature type="compositionally biased region" description="Polar residues" evidence="14">
    <location>
        <begin position="416"/>
        <end position="431"/>
    </location>
</feature>
<dbReference type="PANTHER" id="PTHR12628:SF13">
    <property type="entry name" value="HOMEOBOX PROTEIN HAT3.1"/>
    <property type="match status" value="1"/>
</dbReference>
<evidence type="ECO:0000259" key="16">
    <source>
        <dbReference type="PROSITE" id="PS50071"/>
    </source>
</evidence>
<dbReference type="Gene3D" id="3.30.40.10">
    <property type="entry name" value="Zinc/RING finger domain, C3HC4 (zinc finger)"/>
    <property type="match status" value="1"/>
</dbReference>
<evidence type="ECO:0000256" key="12">
    <source>
        <dbReference type="PROSITE-ProRule" id="PRU00146"/>
    </source>
</evidence>
<dbReference type="PANTHER" id="PTHR12628">
    <property type="entry name" value="POLYCOMB-LIKE TRANSCRIPTION FACTOR"/>
    <property type="match status" value="1"/>
</dbReference>
<dbReference type="AlphaFoldDB" id="A0A7J6X2P9"/>
<dbReference type="InterPro" id="IPR045876">
    <property type="entry name" value="PRHA-like_PHD-finger"/>
</dbReference>
<comment type="subcellular location">
    <subcellularLocation>
        <location evidence="1 11 13">Nucleus</location>
    </subcellularLocation>
</comment>
<feature type="compositionally biased region" description="Polar residues" evidence="14">
    <location>
        <begin position="685"/>
        <end position="694"/>
    </location>
</feature>
<keyword evidence="5" id="KW-0862">Zinc</keyword>
<dbReference type="InterPro" id="IPR001356">
    <property type="entry name" value="HD"/>
</dbReference>
<feature type="domain" description="PHD-type" evidence="15">
    <location>
        <begin position="66"/>
        <end position="123"/>
    </location>
</feature>
<dbReference type="SMART" id="SM00389">
    <property type="entry name" value="HOX"/>
    <property type="match status" value="1"/>
</dbReference>
<dbReference type="InterPro" id="IPR019786">
    <property type="entry name" value="Zinc_finger_PHD-type_CS"/>
</dbReference>
<feature type="compositionally biased region" description="Basic residues" evidence="14">
    <location>
        <begin position="292"/>
        <end position="301"/>
    </location>
</feature>
<evidence type="ECO:0000313" key="18">
    <source>
        <dbReference type="Proteomes" id="UP000554482"/>
    </source>
</evidence>
<dbReference type="InterPro" id="IPR013083">
    <property type="entry name" value="Znf_RING/FYVE/PHD"/>
</dbReference>
<evidence type="ECO:0000256" key="3">
    <source>
        <dbReference type="ARBA" id="ARBA00022723"/>
    </source>
</evidence>
<feature type="region of interest" description="Disordered" evidence="14">
    <location>
        <begin position="521"/>
        <end position="653"/>
    </location>
</feature>
<dbReference type="InterPro" id="IPR009057">
    <property type="entry name" value="Homeodomain-like_sf"/>
</dbReference>
<evidence type="ECO:0000256" key="13">
    <source>
        <dbReference type="RuleBase" id="RU000682"/>
    </source>
</evidence>
<accession>A0A7J6X2P9</accession>
<feature type="compositionally biased region" description="Polar residues" evidence="14">
    <location>
        <begin position="587"/>
        <end position="607"/>
    </location>
</feature>
<keyword evidence="9" id="KW-0804">Transcription</keyword>
<feature type="compositionally biased region" description="Basic and acidic residues" evidence="14">
    <location>
        <begin position="358"/>
        <end position="370"/>
    </location>
</feature>
<keyword evidence="18" id="KW-1185">Reference proteome</keyword>
<feature type="region of interest" description="Disordered" evidence="14">
    <location>
        <begin position="674"/>
        <end position="704"/>
    </location>
</feature>
<keyword evidence="4 12" id="KW-0863">Zinc-finger</keyword>
<dbReference type="Proteomes" id="UP000554482">
    <property type="component" value="Unassembled WGS sequence"/>
</dbReference>
<feature type="compositionally biased region" description="Polar residues" evidence="14">
    <location>
        <begin position="373"/>
        <end position="384"/>
    </location>
</feature>
<feature type="region of interest" description="Disordered" evidence="14">
    <location>
        <begin position="162"/>
        <end position="431"/>
    </location>
</feature>
<dbReference type="SUPFAM" id="SSF46689">
    <property type="entry name" value="Homeodomain-like"/>
    <property type="match status" value="1"/>
</dbReference>
<protein>
    <submittedName>
        <fullName evidence="17">Pathogenesis-related homeodomain protein</fullName>
    </submittedName>
</protein>
<dbReference type="GO" id="GO:0010557">
    <property type="term" value="P:positive regulation of macromolecule biosynthetic process"/>
    <property type="evidence" value="ECO:0007669"/>
    <property type="project" value="UniProtKB-ARBA"/>
</dbReference>
<dbReference type="GO" id="GO:0003682">
    <property type="term" value="F:chromatin binding"/>
    <property type="evidence" value="ECO:0007669"/>
    <property type="project" value="TreeGrafter"/>
</dbReference>
<evidence type="ECO:0000256" key="6">
    <source>
        <dbReference type="ARBA" id="ARBA00023015"/>
    </source>
</evidence>
<name>A0A7J6X2P9_THATH</name>
<feature type="domain" description="Homeobox" evidence="16">
    <location>
        <begin position="438"/>
        <end position="498"/>
    </location>
</feature>
<evidence type="ECO:0000256" key="11">
    <source>
        <dbReference type="PROSITE-ProRule" id="PRU00108"/>
    </source>
</evidence>
<evidence type="ECO:0000256" key="1">
    <source>
        <dbReference type="ARBA" id="ARBA00004123"/>
    </source>
</evidence>
<gene>
    <name evidence="17" type="ORF">FRX31_007063</name>
</gene>
<feature type="compositionally biased region" description="Basic and acidic residues" evidence="14">
    <location>
        <begin position="330"/>
        <end position="341"/>
    </location>
</feature>
<proteinExistence type="inferred from homology"/>
<feature type="compositionally biased region" description="Acidic residues" evidence="14">
    <location>
        <begin position="202"/>
        <end position="213"/>
    </location>
</feature>
<evidence type="ECO:0000256" key="10">
    <source>
        <dbReference type="ARBA" id="ARBA00023242"/>
    </source>
</evidence>
<dbReference type="InterPro" id="IPR011011">
    <property type="entry name" value="Znf_FYVE_PHD"/>
</dbReference>
<sequence>MVKILIRLNFSAEKIKPEKELQRANSEILRCKRRIRELFQHLDSLCAEGRFQESLFDSEGLISSEDIFCAKCASKDLSADNDIILCDGFCDRGFHQMCLEPPMLKEEIPPGDEGWLCPGCDCKIDCIDLLNDSQGTNLSIDDAWEKVFPEAAATKAGDLTNEILGLPSDDSEDYEYDPDASDMKEGVHIEVSSSDDSRSDDSSSDDSSSDDSDFTSASDDLEVCPIEDQYMGLPSDDSEDDEYDPNAPDLDETKEESSSSDFTSASEYFSAASDANGSSGTEDGLVPGSSNRRSKIARGKKQSVSSELLSILEPNSQGDPSPVLGKRKCERLDYKKLHDEAYGNVSTDSSDDQDWSEAEAHPKKSDDGVGKESSLSPKVNSQTIMCRRKAKASQRKDTEELRNASKRRTRQKKNNKGATSTAIETCTDSSQPECIKNKATPTVYNTLTKSTTERLKESFKENEYPTRATRENLAKELGMTIEKVTKWFGSARWSLRHSSNNGIPKRVFQTKDQAAHKLSNDVDSNNVADQEMEKASAAQTSRNKKTGEHVEPESGGFPNDVDSKSVQDQELGDAGTPKTLKNDAVVQLNQRTLNKASSNNKDQTSSKLVEPETKILHADVQNYNVEDQDHSEAVTPKTMNGTDVNVNLDDQTLSEPSSDKILVISIPAISPKTQKIRGRGRKINQVASPSQIQTRSKKTVAPTD</sequence>
<keyword evidence="7 11" id="KW-0238">DNA-binding</keyword>
<evidence type="ECO:0000256" key="4">
    <source>
        <dbReference type="ARBA" id="ARBA00022771"/>
    </source>
</evidence>
<dbReference type="SUPFAM" id="SSF57903">
    <property type="entry name" value="FYVE/PHD zinc finger"/>
    <property type="match status" value="1"/>
</dbReference>
<evidence type="ECO:0000259" key="15">
    <source>
        <dbReference type="PROSITE" id="PS50016"/>
    </source>
</evidence>
<dbReference type="PROSITE" id="PS50016">
    <property type="entry name" value="ZF_PHD_2"/>
    <property type="match status" value="1"/>
</dbReference>
<evidence type="ECO:0000256" key="5">
    <source>
        <dbReference type="ARBA" id="ARBA00022833"/>
    </source>
</evidence>
<evidence type="ECO:0000256" key="14">
    <source>
        <dbReference type="SAM" id="MobiDB-lite"/>
    </source>
</evidence>
<evidence type="ECO:0000256" key="2">
    <source>
        <dbReference type="ARBA" id="ARBA00007427"/>
    </source>
</evidence>
<feature type="compositionally biased region" description="Basic residues" evidence="14">
    <location>
        <begin position="404"/>
        <end position="415"/>
    </location>
</feature>